<dbReference type="KEGG" id="blr:BRLA_c016820"/>
<evidence type="ECO:0000256" key="4">
    <source>
        <dbReference type="ARBA" id="ARBA00022723"/>
    </source>
</evidence>
<organism evidence="8 9">
    <name type="scientific">Brevibacillus laterosporus LMG 15441</name>
    <dbReference type="NCBI Taxonomy" id="1042163"/>
    <lineage>
        <taxon>Bacteria</taxon>
        <taxon>Bacillati</taxon>
        <taxon>Bacillota</taxon>
        <taxon>Bacilli</taxon>
        <taxon>Bacillales</taxon>
        <taxon>Paenibacillaceae</taxon>
        <taxon>Brevibacillus</taxon>
    </lineage>
</organism>
<evidence type="ECO:0000256" key="1">
    <source>
        <dbReference type="ARBA" id="ARBA00012156"/>
    </source>
</evidence>
<dbReference type="eggNOG" id="COG0533">
    <property type="taxonomic scope" value="Bacteria"/>
</dbReference>
<dbReference type="SUPFAM" id="SSF53067">
    <property type="entry name" value="Actin-like ATPase domain"/>
    <property type="match status" value="1"/>
</dbReference>
<sequence>MKNVMVGIDTSNYRTSLCLATEDGEIVAEAKKLLRVKEGERGLQQSEAVFQHVMNLPELCDQLKLQEYQVKGICVSEKPRPKDGSYMPVFKVGEGLGKSLSLFLRVPLYLTTHQEGHIAAGEFTADDRPANDRFLAVHLSGGTSEILSCKRIETGYQIDIIGGTIDLHAGQLVDRIGVALKLPFPAGPYLEELAKEVDRAETSTEEFRVSSSVKELTFSFSGPENALLRAIKEKMATPAQIARATEQCVANSLEKALRNAMEAGHGREVLIVGGVAANLYIRERLIKRLEHPAVKGKLFFCDPAYTGDNAYGVAMLGWMKAKGEH</sequence>
<dbReference type="InterPro" id="IPR017861">
    <property type="entry name" value="KAE1/TsaD"/>
</dbReference>
<dbReference type="GO" id="GO:0070525">
    <property type="term" value="P:tRNA threonylcarbamoyladenosine metabolic process"/>
    <property type="evidence" value="ECO:0007669"/>
    <property type="project" value="UniProtKB-ARBA"/>
</dbReference>
<dbReference type="EC" id="2.3.1.234" evidence="1"/>
<keyword evidence="3" id="KW-0819">tRNA processing</keyword>
<dbReference type="AlphaFoldDB" id="A0A075R3D8"/>
<dbReference type="PROSITE" id="PS01016">
    <property type="entry name" value="GLYCOPROTEASE"/>
    <property type="match status" value="1"/>
</dbReference>
<protein>
    <recommendedName>
        <fullName evidence="1">N(6)-L-threonylcarbamoyladenine synthase</fullName>
        <ecNumber evidence="1">2.3.1.234</ecNumber>
    </recommendedName>
</protein>
<reference evidence="8 9" key="1">
    <citation type="journal article" date="2011" name="J. Bacteriol.">
        <title>Genome sequence of Brevibacillus laterosporus LMG 15441, a pathogen of invertebrates.</title>
        <authorList>
            <person name="Djukic M."/>
            <person name="Poehlein A."/>
            <person name="Thurmer A."/>
            <person name="Daniel R."/>
        </authorList>
    </citation>
    <scope>NUCLEOTIDE SEQUENCE [LARGE SCALE GENOMIC DNA]</scope>
    <source>
        <strain evidence="8 9">LMG 15441</strain>
    </source>
</reference>
<evidence type="ECO:0000313" key="9">
    <source>
        <dbReference type="Proteomes" id="UP000005850"/>
    </source>
</evidence>
<dbReference type="GO" id="GO:0046872">
    <property type="term" value="F:metal ion binding"/>
    <property type="evidence" value="ECO:0007669"/>
    <property type="project" value="UniProtKB-KW"/>
</dbReference>
<keyword evidence="9" id="KW-1185">Reference proteome</keyword>
<dbReference type="InterPro" id="IPR000905">
    <property type="entry name" value="Gcp-like_dom"/>
</dbReference>
<dbReference type="GO" id="GO:0061711">
    <property type="term" value="F:tRNA N(6)-L-threonylcarbamoyladenine synthase activity"/>
    <property type="evidence" value="ECO:0007669"/>
    <property type="project" value="UniProtKB-EC"/>
</dbReference>
<dbReference type="STRING" id="1042163.BRLA_c016820"/>
<dbReference type="PANTHER" id="PTHR11735:SF11">
    <property type="entry name" value="TRNA THREONYLCARBAMOYLADENOSINE BIOSYNTHESIS PROTEIN TSAB"/>
    <property type="match status" value="1"/>
</dbReference>
<dbReference type="Pfam" id="PF00814">
    <property type="entry name" value="TsaD"/>
    <property type="match status" value="1"/>
</dbReference>
<evidence type="ECO:0000256" key="6">
    <source>
        <dbReference type="ARBA" id="ARBA00048117"/>
    </source>
</evidence>
<dbReference type="EMBL" id="CP007806">
    <property type="protein sequence ID" value="AIG26006.1"/>
    <property type="molecule type" value="Genomic_DNA"/>
</dbReference>
<evidence type="ECO:0000256" key="2">
    <source>
        <dbReference type="ARBA" id="ARBA00022679"/>
    </source>
</evidence>
<comment type="catalytic activity">
    <reaction evidence="6">
        <text>L-threonylcarbamoyladenylate + adenosine(37) in tRNA = N(6)-L-threonylcarbamoyladenosine(37) in tRNA + AMP + H(+)</text>
        <dbReference type="Rhea" id="RHEA:37059"/>
        <dbReference type="Rhea" id="RHEA-COMP:10162"/>
        <dbReference type="Rhea" id="RHEA-COMP:10163"/>
        <dbReference type="ChEBI" id="CHEBI:15378"/>
        <dbReference type="ChEBI" id="CHEBI:73682"/>
        <dbReference type="ChEBI" id="CHEBI:74411"/>
        <dbReference type="ChEBI" id="CHEBI:74418"/>
        <dbReference type="ChEBI" id="CHEBI:456215"/>
        <dbReference type="EC" id="2.3.1.234"/>
    </reaction>
</comment>
<dbReference type="Proteomes" id="UP000005850">
    <property type="component" value="Chromosome"/>
</dbReference>
<keyword evidence="4" id="KW-0479">Metal-binding</keyword>
<evidence type="ECO:0000313" key="8">
    <source>
        <dbReference type="EMBL" id="AIG26006.1"/>
    </source>
</evidence>
<dbReference type="RefSeq" id="WP_003337887.1">
    <property type="nucleotide sequence ID" value="NZ_CP007806.1"/>
</dbReference>
<dbReference type="InterPro" id="IPR017860">
    <property type="entry name" value="Peptidase_M22_CS"/>
</dbReference>
<evidence type="ECO:0000256" key="5">
    <source>
        <dbReference type="ARBA" id="ARBA00023315"/>
    </source>
</evidence>
<feature type="domain" description="Gcp-like" evidence="7">
    <location>
        <begin position="56"/>
        <end position="313"/>
    </location>
</feature>
<dbReference type="PRINTS" id="PR00789">
    <property type="entry name" value="OSIALOPTASE"/>
</dbReference>
<dbReference type="InterPro" id="IPR043129">
    <property type="entry name" value="ATPase_NBD"/>
</dbReference>
<dbReference type="Gene3D" id="3.30.420.40">
    <property type="match status" value="2"/>
</dbReference>
<keyword evidence="5 8" id="KW-0012">Acyltransferase</keyword>
<dbReference type="HOGENOM" id="CLU_023208_3_0_9"/>
<name>A0A075R3D8_BRELA</name>
<accession>A0A075R3D8</accession>
<evidence type="ECO:0000259" key="7">
    <source>
        <dbReference type="Pfam" id="PF00814"/>
    </source>
</evidence>
<keyword evidence="2 8" id="KW-0808">Transferase</keyword>
<dbReference type="GO" id="GO:0006400">
    <property type="term" value="P:tRNA modification"/>
    <property type="evidence" value="ECO:0007669"/>
    <property type="project" value="UniProtKB-ARBA"/>
</dbReference>
<gene>
    <name evidence="8" type="ORF">BRLA_c016820</name>
</gene>
<proteinExistence type="predicted"/>
<dbReference type="PANTHER" id="PTHR11735">
    <property type="entry name" value="TRNA N6-ADENOSINE THREONYLCARBAMOYLTRANSFERASE"/>
    <property type="match status" value="1"/>
</dbReference>
<evidence type="ECO:0000256" key="3">
    <source>
        <dbReference type="ARBA" id="ARBA00022694"/>
    </source>
</evidence>
<dbReference type="GO" id="GO:0005829">
    <property type="term" value="C:cytosol"/>
    <property type="evidence" value="ECO:0007669"/>
    <property type="project" value="TreeGrafter"/>
</dbReference>